<evidence type="ECO:0000313" key="2">
    <source>
        <dbReference type="Proteomes" id="UP000193218"/>
    </source>
</evidence>
<evidence type="ECO:0000313" key="1">
    <source>
        <dbReference type="EMBL" id="ORX40292.1"/>
    </source>
</evidence>
<dbReference type="AlphaFoldDB" id="A0A1Y1UQQ5"/>
<dbReference type="GeneID" id="33556704"/>
<accession>A0A1Y1UQQ5</accession>
<gene>
    <name evidence="1" type="ORF">BD324DRAFT_617198</name>
</gene>
<organism evidence="1 2">
    <name type="scientific">Kockovaella imperatae</name>
    <dbReference type="NCBI Taxonomy" id="4999"/>
    <lineage>
        <taxon>Eukaryota</taxon>
        <taxon>Fungi</taxon>
        <taxon>Dikarya</taxon>
        <taxon>Basidiomycota</taxon>
        <taxon>Agaricomycotina</taxon>
        <taxon>Tremellomycetes</taxon>
        <taxon>Tremellales</taxon>
        <taxon>Cuniculitremaceae</taxon>
        <taxon>Kockovaella</taxon>
    </lineage>
</organism>
<reference evidence="1 2" key="1">
    <citation type="submission" date="2017-03" db="EMBL/GenBank/DDBJ databases">
        <title>Widespread Adenine N6-methylation of Active Genes in Fungi.</title>
        <authorList>
            <consortium name="DOE Joint Genome Institute"/>
            <person name="Mondo S.J."/>
            <person name="Dannebaum R.O."/>
            <person name="Kuo R.C."/>
            <person name="Louie K.B."/>
            <person name="Bewick A.J."/>
            <person name="Labutti K."/>
            <person name="Haridas S."/>
            <person name="Kuo A."/>
            <person name="Salamov A."/>
            <person name="Ahrendt S.R."/>
            <person name="Lau R."/>
            <person name="Bowen B.P."/>
            <person name="Lipzen A."/>
            <person name="Sullivan W."/>
            <person name="Andreopoulos W.B."/>
            <person name="Clum A."/>
            <person name="Lindquist E."/>
            <person name="Daum C."/>
            <person name="Northen T.R."/>
            <person name="Ramamoorthy G."/>
            <person name="Schmitz R.J."/>
            <person name="Gryganskyi A."/>
            <person name="Culley D."/>
            <person name="Magnuson J."/>
            <person name="James T.Y."/>
            <person name="O'Malley M.A."/>
            <person name="Stajich J.E."/>
            <person name="Spatafora J.W."/>
            <person name="Visel A."/>
            <person name="Grigoriev I.V."/>
        </authorList>
    </citation>
    <scope>NUCLEOTIDE SEQUENCE [LARGE SCALE GENOMIC DNA]</scope>
    <source>
        <strain evidence="1 2">NRRL Y-17943</strain>
    </source>
</reference>
<feature type="non-terminal residue" evidence="1">
    <location>
        <position position="166"/>
    </location>
</feature>
<dbReference type="Proteomes" id="UP000193218">
    <property type="component" value="Unassembled WGS sequence"/>
</dbReference>
<protein>
    <submittedName>
        <fullName evidence="1">Uncharacterized protein</fullName>
    </submittedName>
</protein>
<proteinExistence type="predicted"/>
<sequence length="166" mass="18434">MNRDDTKDPETVHDEQVKRLGDDPAHLKTETGVQDTIAADYVDPGLVISPVCFVNWRGASTERGEASKAMRTISPINPFLTQSLHLEYRCYPAAPLSPPPVQLASWMPISRTILPLVQLHPASLTDACSHHLGRRQRSRTSNLPARLGTELLRLAIHPLGALRRLH</sequence>
<keyword evidence="2" id="KW-1185">Reference proteome</keyword>
<name>A0A1Y1UQQ5_9TREE</name>
<dbReference type="RefSeq" id="XP_021874077.1">
    <property type="nucleotide sequence ID" value="XM_022014896.1"/>
</dbReference>
<comment type="caution">
    <text evidence="1">The sequence shown here is derived from an EMBL/GenBank/DDBJ whole genome shotgun (WGS) entry which is preliminary data.</text>
</comment>
<dbReference type="InParanoid" id="A0A1Y1UQQ5"/>
<dbReference type="EMBL" id="NBSH01000002">
    <property type="protein sequence ID" value="ORX40292.1"/>
    <property type="molecule type" value="Genomic_DNA"/>
</dbReference>